<proteinExistence type="predicted"/>
<accession>A0A1W1HH67</accession>
<dbReference type="AlphaFoldDB" id="A0A1W1HH67"/>
<dbReference type="EMBL" id="FWEV01000286">
    <property type="protein sequence ID" value="SLM31819.1"/>
    <property type="molecule type" value="Genomic_DNA"/>
</dbReference>
<sequence>MTCTVIFNRENNPHDFHEEVAVAYCHEKLGWCPKYVDELFTNLDSAGLSQKDINTFMTLPKVSILYCTCHFAKAGTLLIKYDAPVKSRNPQNRY</sequence>
<evidence type="ECO:0000313" key="2">
    <source>
        <dbReference type="Proteomes" id="UP000191931"/>
    </source>
</evidence>
<protein>
    <submittedName>
        <fullName evidence="1">Uncharacterized protein</fullName>
    </submittedName>
</protein>
<name>A0A1W1HH67_9BACT</name>
<keyword evidence="2" id="KW-1185">Reference proteome</keyword>
<organism evidence="1 2">
    <name type="scientific">Desulfamplus magnetovallimortis</name>
    <dbReference type="NCBI Taxonomy" id="1246637"/>
    <lineage>
        <taxon>Bacteria</taxon>
        <taxon>Pseudomonadati</taxon>
        <taxon>Thermodesulfobacteriota</taxon>
        <taxon>Desulfobacteria</taxon>
        <taxon>Desulfobacterales</taxon>
        <taxon>Desulfobacteraceae</taxon>
        <taxon>Desulfamplus</taxon>
    </lineage>
</organism>
<dbReference type="Proteomes" id="UP000191931">
    <property type="component" value="Unassembled WGS sequence"/>
</dbReference>
<dbReference type="STRING" id="1246637.MTBBW1_440024"/>
<gene>
    <name evidence="1" type="ORF">MTBBW1_440024</name>
</gene>
<reference evidence="1 2" key="1">
    <citation type="submission" date="2017-03" db="EMBL/GenBank/DDBJ databases">
        <authorList>
            <person name="Afonso C.L."/>
            <person name="Miller P.J."/>
            <person name="Scott M.A."/>
            <person name="Spackman E."/>
            <person name="Goraichik I."/>
            <person name="Dimitrov K.M."/>
            <person name="Suarez D.L."/>
            <person name="Swayne D.E."/>
        </authorList>
    </citation>
    <scope>NUCLEOTIDE SEQUENCE [LARGE SCALE GENOMIC DNA]</scope>
    <source>
        <strain evidence="1">PRJEB14757</strain>
    </source>
</reference>
<evidence type="ECO:0000313" key="1">
    <source>
        <dbReference type="EMBL" id="SLM31819.1"/>
    </source>
</evidence>